<keyword evidence="2 6" id="KW-0812">Transmembrane</keyword>
<keyword evidence="3 6" id="KW-1133">Transmembrane helix</keyword>
<feature type="transmembrane region" description="Helical" evidence="6">
    <location>
        <begin position="29"/>
        <end position="52"/>
    </location>
</feature>
<comment type="subcellular location">
    <subcellularLocation>
        <location evidence="1">Membrane</location>
        <topology evidence="1">Single-pass membrane protein</topology>
    </subcellularLocation>
</comment>
<feature type="domain" description="Translocation and assembly module TamB C-terminal" evidence="7">
    <location>
        <begin position="1166"/>
        <end position="1513"/>
    </location>
</feature>
<keyword evidence="9" id="KW-1185">Reference proteome</keyword>
<name>N8Y3K9_ACIGI</name>
<dbReference type="GO" id="GO:0005886">
    <property type="term" value="C:plasma membrane"/>
    <property type="evidence" value="ECO:0007669"/>
    <property type="project" value="InterPro"/>
</dbReference>
<evidence type="ECO:0000313" key="8">
    <source>
        <dbReference type="EMBL" id="ENV15899.1"/>
    </source>
</evidence>
<dbReference type="InterPro" id="IPR007452">
    <property type="entry name" value="TamB_C"/>
</dbReference>
<evidence type="ECO:0000256" key="6">
    <source>
        <dbReference type="SAM" id="Phobius"/>
    </source>
</evidence>
<dbReference type="eggNOG" id="COG2911">
    <property type="taxonomic scope" value="Bacteria"/>
</dbReference>
<reference evidence="8 9" key="1">
    <citation type="submission" date="2013-02" db="EMBL/GenBank/DDBJ databases">
        <title>The Genome Sequence of Acinetobacter guillouiae NIPH 991.</title>
        <authorList>
            <consortium name="The Broad Institute Genome Sequencing Platform"/>
            <consortium name="The Broad Institute Genome Sequencing Center for Infectious Disease"/>
            <person name="Cerqueira G."/>
            <person name="Feldgarden M."/>
            <person name="Courvalin P."/>
            <person name="Perichon B."/>
            <person name="Grillot-Courvalin C."/>
            <person name="Clermont D."/>
            <person name="Rocha E."/>
            <person name="Yoon E.-J."/>
            <person name="Nemec A."/>
            <person name="Walker B."/>
            <person name="Young S.K."/>
            <person name="Zeng Q."/>
            <person name="Gargeya S."/>
            <person name="Fitzgerald M."/>
            <person name="Haas B."/>
            <person name="Abouelleil A."/>
            <person name="Alvarado L."/>
            <person name="Arachchi H.M."/>
            <person name="Berlin A.M."/>
            <person name="Chapman S.B."/>
            <person name="Dewar J."/>
            <person name="Goldberg J."/>
            <person name="Griggs A."/>
            <person name="Gujja S."/>
            <person name="Hansen M."/>
            <person name="Howarth C."/>
            <person name="Imamovic A."/>
            <person name="Larimer J."/>
            <person name="McCowan C."/>
            <person name="Murphy C."/>
            <person name="Neiman D."/>
            <person name="Pearson M."/>
            <person name="Priest M."/>
            <person name="Roberts A."/>
            <person name="Saif S."/>
            <person name="Shea T."/>
            <person name="Sisk P."/>
            <person name="Sykes S."/>
            <person name="Wortman J."/>
            <person name="Nusbaum C."/>
            <person name="Birren B."/>
        </authorList>
    </citation>
    <scope>NUCLEOTIDE SEQUENCE [LARGE SCALE GENOMIC DNA]</scope>
    <source>
        <strain evidence="8 9">NIPH 991</strain>
    </source>
</reference>
<dbReference type="GO" id="GO:0097347">
    <property type="term" value="C:TAM protein secretion complex"/>
    <property type="evidence" value="ECO:0007669"/>
    <property type="project" value="TreeGrafter"/>
</dbReference>
<proteinExistence type="predicted"/>
<dbReference type="GO" id="GO:0009306">
    <property type="term" value="P:protein secretion"/>
    <property type="evidence" value="ECO:0007669"/>
    <property type="project" value="InterPro"/>
</dbReference>
<evidence type="ECO:0000256" key="5">
    <source>
        <dbReference type="SAM" id="MobiDB-lite"/>
    </source>
</evidence>
<protein>
    <recommendedName>
        <fullName evidence="7">Translocation and assembly module TamB C-terminal domain-containing protein</fullName>
    </recommendedName>
</protein>
<keyword evidence="4 6" id="KW-0472">Membrane</keyword>
<evidence type="ECO:0000256" key="2">
    <source>
        <dbReference type="ARBA" id="ARBA00022692"/>
    </source>
</evidence>
<evidence type="ECO:0000256" key="4">
    <source>
        <dbReference type="ARBA" id="ARBA00023136"/>
    </source>
</evidence>
<gene>
    <name evidence="8" type="ORF">F964_02834</name>
</gene>
<evidence type="ECO:0000256" key="1">
    <source>
        <dbReference type="ARBA" id="ARBA00004167"/>
    </source>
</evidence>
<dbReference type="Proteomes" id="UP000013148">
    <property type="component" value="Unassembled WGS sequence"/>
</dbReference>
<evidence type="ECO:0000313" key="9">
    <source>
        <dbReference type="Proteomes" id="UP000013148"/>
    </source>
</evidence>
<feature type="region of interest" description="Disordered" evidence="5">
    <location>
        <begin position="1"/>
        <end position="22"/>
    </location>
</feature>
<evidence type="ECO:0000259" key="7">
    <source>
        <dbReference type="Pfam" id="PF04357"/>
    </source>
</evidence>
<comment type="caution">
    <text evidence="8">The sequence shown here is derived from an EMBL/GenBank/DDBJ whole genome shotgun (WGS) entry which is preliminary data.</text>
</comment>
<dbReference type="PANTHER" id="PTHR36985">
    <property type="entry name" value="TRANSLOCATION AND ASSEMBLY MODULE SUBUNIT TAMB"/>
    <property type="match status" value="1"/>
</dbReference>
<evidence type="ECO:0000256" key="3">
    <source>
        <dbReference type="ARBA" id="ARBA00022989"/>
    </source>
</evidence>
<accession>N8Y3K9</accession>
<organism evidence="8 9">
    <name type="scientific">Acinetobacter guillouiae NIPH 991</name>
    <dbReference type="NCBI Taxonomy" id="1217656"/>
    <lineage>
        <taxon>Bacteria</taxon>
        <taxon>Pseudomonadati</taxon>
        <taxon>Pseudomonadota</taxon>
        <taxon>Gammaproteobacteria</taxon>
        <taxon>Moraxellales</taxon>
        <taxon>Moraxellaceae</taxon>
        <taxon>Acinetobacter</taxon>
    </lineage>
</organism>
<dbReference type="HOGENOM" id="CLU_002338_2_0_6"/>
<sequence length="1513" mass="165469">MADEEHQDVQNEQQNDQLKQEQTPKKRNILRNILMSLLLVIILLIAALAVMFSTDKGSKFLLDRVASSQKIIDYQYESGNLLQGIILKNVLVTLAAVDVKIDRADVSLGWRAILDKEIHLSHADVNNLRIISKTPPSDEPFKFSEIKLPFVLRLDEANVDHMQLQTASTKIDFNDIHLENALWSGTELKFENSKMDMGYLSVKDATGNMNFKQGDYPLNAKAILRIPSLKSLNVEDIYVHARGSLDTIKAGVATKTPDLLTGWAVIHPMRHDVPMNGALVFKDYHWPLLQEQELLSKNGLAKFQGDVKGLNLDINTDISGKNIPQGQYTALAHTDLTNQLNINNLNGQLMGGALNLAGLVSWQDHVHWDVQGRLDRINPKDKIIPQVIQDFLPVSLDAKIGSVGELKQGMHLTANVDFDKYEAWKVKLDQAEQKGKKPEPMLLGVNWKNIDRAVPYVGWLSSEQGQVEVALVDDQQNIHVATVVRQHEKGSLPEGKYTAQLDLKGNDLHVPAFEYVATKGSLSGNAIVELPTEKRQLKWNALLNAKDFNPQSIVATAPVDLINGQIKANGYAKPNQQLINFDAINLTGRLANQANPETIQLTGKSTAAVIFNDANAGGAFKGFAVNYDGALNASQLKQGSGLLKIRVAGTPELIKISELQHDGVAGKILANGLVHISNGIGWDINASLVRFKPQYFVSSVRGEVSGNVKTQGNWSDRLKRINIQQLNIAGMINNKPLRGRGNLAVVLNSDLKGLMPQQFEANNLFLSYANNQVQATGNAQNLRLKVNAPALYELYPGLRGTAYGYLNLQAQPRLSATANLTVDNFSFNDSLSIKKLSLKGELPTSETVASKMVAQMDTLRSGNREIQHAGITLSGTRKAHLLQLQAWNYYSKFYVQLAGGFNAQNDWLGQIQKGEFDSVRAHLLQQQNAPVIFNASKSELYVGQHCWSSQQSQLCFDQPIRASQQNGNVSFVTKNLDLNDFAAFMPEGLALTGKLNGYAKASWAKGAQPKLDAKLVTRNGQIGIAAEDPNDPSTSMNYDEASVIAKSIKDGLLLRVDLKAPNVGTGYASVIVNPYVESKPMRGEVAFNEVQLKILKPFIADVRKLDGTLSLAGKINGTLTQPLFDGEMRLKNGEISMISLPVNLNNVQIYTSIRQDVATINGAFNSGRGVGKINGSIDWKNDPHIQLRLNGDKLLIRQAPLITAVVDTDIELDALPLSKKLTVKGKVDVPSALISMPESSATVVNVSPDVRIVKEGQNQLAVLKAAQPWSIRADVSVNLGDKVIFQGFNSRIPLVGRLYLSQRGLETAMRANGAIGVSQKVTVEAYGQRLDLNRAIARFNGPLSNPTLDVDTNKSISGSTVGLRITGTASSPNIQVYNDAGLSDQEAMNALITGRINEGSSGLSNAEGFKSDVNNTIAAAGISLGLGGTRAFTNQIGRTFGLSGLSFDAQGTGDDTQVSLTGYITPDLYIRYGVGVFTPVNKLTLRYQMNKRLYLEASQSLEKAIDVFYHWRF</sequence>
<dbReference type="EMBL" id="APPJ01000012">
    <property type="protein sequence ID" value="ENV15899.1"/>
    <property type="molecule type" value="Genomic_DNA"/>
</dbReference>
<dbReference type="RefSeq" id="WP_004821107.1">
    <property type="nucleotide sequence ID" value="NZ_KB849456.1"/>
</dbReference>
<dbReference type="Pfam" id="PF04357">
    <property type="entry name" value="TamB"/>
    <property type="match status" value="1"/>
</dbReference>
<dbReference type="PANTHER" id="PTHR36985:SF1">
    <property type="entry name" value="TRANSLOCATION AND ASSEMBLY MODULE SUBUNIT TAMB"/>
    <property type="match status" value="1"/>
</dbReference>
<dbReference type="PATRIC" id="fig|1217656.3.peg.2773"/>